<feature type="chain" id="PRO_5015160933" evidence="3">
    <location>
        <begin position="26"/>
        <end position="481"/>
    </location>
</feature>
<feature type="domain" description="Apple" evidence="4">
    <location>
        <begin position="257"/>
        <end position="277"/>
    </location>
</feature>
<feature type="transmembrane region" description="Helical" evidence="2">
    <location>
        <begin position="339"/>
        <end position="364"/>
    </location>
</feature>
<feature type="compositionally biased region" description="Low complexity" evidence="1">
    <location>
        <begin position="382"/>
        <end position="411"/>
    </location>
</feature>
<dbReference type="EMBL" id="LHPG02000020">
    <property type="protein sequence ID" value="PRW21145.1"/>
    <property type="molecule type" value="Genomic_DNA"/>
</dbReference>
<keyword evidence="2" id="KW-1133">Transmembrane helix</keyword>
<evidence type="ECO:0000313" key="6">
    <source>
        <dbReference type="Proteomes" id="UP000239899"/>
    </source>
</evidence>
<comment type="caution">
    <text evidence="5">The sequence shown here is derived from an EMBL/GenBank/DDBJ whole genome shotgun (WGS) entry which is preliminary data.</text>
</comment>
<reference evidence="5 6" key="1">
    <citation type="journal article" date="2018" name="Plant J.">
        <title>Genome sequences of Chlorella sorokiniana UTEX 1602 and Micractinium conductrix SAG 241.80: implications to maltose excretion by a green alga.</title>
        <authorList>
            <person name="Arriola M.B."/>
            <person name="Velmurugan N."/>
            <person name="Zhang Y."/>
            <person name="Plunkett M.H."/>
            <person name="Hondzo H."/>
            <person name="Barney B.M."/>
        </authorList>
    </citation>
    <scope>NUCLEOTIDE SEQUENCE [LARGE SCALE GENOMIC DNA]</scope>
    <source>
        <strain evidence="6">UTEX 1602</strain>
    </source>
</reference>
<dbReference type="GO" id="GO:0016301">
    <property type="term" value="F:kinase activity"/>
    <property type="evidence" value="ECO:0007669"/>
    <property type="project" value="UniProtKB-KW"/>
</dbReference>
<keyword evidence="2" id="KW-0472">Membrane</keyword>
<dbReference type="Pfam" id="PF14295">
    <property type="entry name" value="PAN_4"/>
    <property type="match status" value="2"/>
</dbReference>
<feature type="region of interest" description="Disordered" evidence="1">
    <location>
        <begin position="144"/>
        <end position="164"/>
    </location>
</feature>
<feature type="compositionally biased region" description="Polar residues" evidence="1">
    <location>
        <begin position="439"/>
        <end position="451"/>
    </location>
</feature>
<gene>
    <name evidence="5" type="ORF">C2E21_8516</name>
</gene>
<feature type="domain" description="Apple" evidence="4">
    <location>
        <begin position="90"/>
        <end position="126"/>
    </location>
</feature>
<evidence type="ECO:0000256" key="3">
    <source>
        <dbReference type="SAM" id="SignalP"/>
    </source>
</evidence>
<name>A0A2P6TES6_CHLSO</name>
<dbReference type="InterPro" id="IPR003609">
    <property type="entry name" value="Pan_app"/>
</dbReference>
<dbReference type="PROSITE" id="PS51257">
    <property type="entry name" value="PROKAR_LIPOPROTEIN"/>
    <property type="match status" value="1"/>
</dbReference>
<dbReference type="AlphaFoldDB" id="A0A2P6TES6"/>
<protein>
    <submittedName>
        <fullName evidence="5">Serine threonine-kinase receptor R831</fullName>
    </submittedName>
</protein>
<keyword evidence="2" id="KW-0812">Transmembrane</keyword>
<evidence type="ECO:0000256" key="1">
    <source>
        <dbReference type="SAM" id="MobiDB-lite"/>
    </source>
</evidence>
<keyword evidence="3" id="KW-0732">Signal</keyword>
<evidence type="ECO:0000259" key="4">
    <source>
        <dbReference type="Pfam" id="PF14295"/>
    </source>
</evidence>
<evidence type="ECO:0000256" key="2">
    <source>
        <dbReference type="SAM" id="Phobius"/>
    </source>
</evidence>
<keyword evidence="6" id="KW-1185">Reference proteome</keyword>
<accession>A0A2P6TES6</accession>
<organism evidence="5 6">
    <name type="scientific">Chlorella sorokiniana</name>
    <name type="common">Freshwater green alga</name>
    <dbReference type="NCBI Taxonomy" id="3076"/>
    <lineage>
        <taxon>Eukaryota</taxon>
        <taxon>Viridiplantae</taxon>
        <taxon>Chlorophyta</taxon>
        <taxon>core chlorophytes</taxon>
        <taxon>Trebouxiophyceae</taxon>
        <taxon>Chlorellales</taxon>
        <taxon>Chlorellaceae</taxon>
        <taxon>Chlorella clade</taxon>
        <taxon>Chlorella</taxon>
    </lineage>
</organism>
<sequence>MSQRRPSQFLRILVSVLVLVGGAAAACGPAHTERLGRRLLQGDAASPSLPASSGAVPAPSPDAAPTGSTIIVDEVVDQKCSMMHRALVAGTVLRAGAVNMQSDETACCRSCLADDRCTAWVYCPDPAGCNATEAAAAAAAAASSATAPVRRDTTDAPVAPSPAAEEEASGATLFLPHRGCRLLSIPAFRLRKDSPQVVAKGTGVPYISGTPVSLVLPALPGFSVRPGTETQAGLGYKCEGSLLLHSCMLQAPVEELAAMCNADPMCKAFVYLPNGLDSLSEPIGIFKGGPSIRSLPVSALQHNPSTALYIKDGVETTAGGPDLAQQGAGSSGSSSRSEVLWIVLPVVLAAALFMLGGVAFYAAIAMRRAAAQRTVAAAAADQQQPKAAAPSSKSLGAGQQPQQAGGVPPLVLHAVKPSPPDSGGSGGSATPSEAGHSPSAASACSTGSVQCPQCGSSLSIRYRRIQSGLGQPPTPAAPRSS</sequence>
<evidence type="ECO:0000313" key="5">
    <source>
        <dbReference type="EMBL" id="PRW21145.1"/>
    </source>
</evidence>
<dbReference type="Proteomes" id="UP000239899">
    <property type="component" value="Unassembled WGS sequence"/>
</dbReference>
<proteinExistence type="predicted"/>
<feature type="region of interest" description="Disordered" evidence="1">
    <location>
        <begin position="382"/>
        <end position="451"/>
    </location>
</feature>
<dbReference type="OrthoDB" id="10457966at2759"/>
<feature type="signal peptide" evidence="3">
    <location>
        <begin position="1"/>
        <end position="25"/>
    </location>
</feature>
<keyword evidence="5" id="KW-0675">Receptor</keyword>
<feature type="region of interest" description="Disordered" evidence="1">
    <location>
        <begin position="46"/>
        <end position="65"/>
    </location>
</feature>